<evidence type="ECO:0000256" key="1">
    <source>
        <dbReference type="SAM" id="MobiDB-lite"/>
    </source>
</evidence>
<name>A0A228HPI9_9BURK</name>
<comment type="caution">
    <text evidence="2">The sequence shown here is derived from an EMBL/GenBank/DDBJ whole genome shotgun (WGS) entry which is preliminary data.</text>
</comment>
<dbReference type="AlphaFoldDB" id="A0A228HPI9"/>
<reference evidence="2 3" key="2">
    <citation type="submission" date="2017-08" db="EMBL/GenBank/DDBJ databases">
        <title>WGS of novel Burkholderia cepaca complex species.</title>
        <authorList>
            <person name="Lipuma J."/>
            <person name="Spilker T."/>
        </authorList>
    </citation>
    <scope>NUCLEOTIDE SEQUENCE [LARGE SCALE GENOMIC DNA]</scope>
    <source>
        <strain evidence="2 3">AU17325</strain>
    </source>
</reference>
<proteinExistence type="predicted"/>
<gene>
    <name evidence="2" type="ORF">CFB84_41140</name>
</gene>
<reference evidence="3" key="1">
    <citation type="submission" date="2017-06" db="EMBL/GenBank/DDBJ databases">
        <authorList>
            <person name="LiPuma J."/>
            <person name="Spilker T."/>
        </authorList>
    </citation>
    <scope>NUCLEOTIDE SEQUENCE [LARGE SCALE GENOMIC DNA]</scope>
    <source>
        <strain evidence="3">AU17325</strain>
    </source>
</reference>
<feature type="region of interest" description="Disordered" evidence="1">
    <location>
        <begin position="1"/>
        <end position="61"/>
    </location>
</feature>
<evidence type="ECO:0000313" key="3">
    <source>
        <dbReference type="Proteomes" id="UP000214600"/>
    </source>
</evidence>
<organism evidence="2 3">
    <name type="scientific">Burkholderia aenigmatica</name>
    <dbReference type="NCBI Taxonomy" id="2015348"/>
    <lineage>
        <taxon>Bacteria</taxon>
        <taxon>Pseudomonadati</taxon>
        <taxon>Pseudomonadota</taxon>
        <taxon>Betaproteobacteria</taxon>
        <taxon>Burkholderiales</taxon>
        <taxon>Burkholderiaceae</taxon>
        <taxon>Burkholderia</taxon>
        <taxon>Burkholderia cepacia complex</taxon>
    </lineage>
</organism>
<protein>
    <submittedName>
        <fullName evidence="2">Uncharacterized protein</fullName>
    </submittedName>
</protein>
<sequence>MHLVEHARIETGAMRMIDARQAPASRQTGRSAEANAEPPHMQAGHPAETGDAAGAPETEPG</sequence>
<accession>A0A228HPI9</accession>
<dbReference type="EMBL" id="NKFA01000040">
    <property type="protein sequence ID" value="OXI32081.1"/>
    <property type="molecule type" value="Genomic_DNA"/>
</dbReference>
<evidence type="ECO:0000313" key="2">
    <source>
        <dbReference type="EMBL" id="OXI32081.1"/>
    </source>
</evidence>
<dbReference type="Proteomes" id="UP000214600">
    <property type="component" value="Unassembled WGS sequence"/>
</dbReference>